<evidence type="ECO:0000256" key="2">
    <source>
        <dbReference type="ARBA" id="ARBA00022801"/>
    </source>
</evidence>
<keyword evidence="2 3" id="KW-0378">Hydrolase</keyword>
<dbReference type="NCBIfam" id="NF010013">
    <property type="entry name" value="PRK13487.1"/>
    <property type="match status" value="1"/>
</dbReference>
<dbReference type="PANTHER" id="PTHR35147:SF2">
    <property type="entry name" value="CHEMORECEPTOR GLUTAMINE DEAMIDASE CHED-RELATED"/>
    <property type="match status" value="1"/>
</dbReference>
<dbReference type="PANTHER" id="PTHR35147">
    <property type="entry name" value="CHEMORECEPTOR GLUTAMINE DEAMIDASE CHED-RELATED"/>
    <property type="match status" value="1"/>
</dbReference>
<sequence>MPAPTSGADYDPLDPHLADNAYYDRNFACDAVKVLPGEYYATTRDMAIVTVLGSCVAACIRDRDKRIGGLNHFMLPDSGERGVLSESARYGAFAMEVLINRLLGMGARRSSLEAKVFGGGRVMAALTGSSVGDRNSAFVLDYLKLERIPVIAQDLLDVYARKVYFFPVSGRVMVKKLVDLRNETVIDRERDYRERLTHAPRHSGDVELFD</sequence>
<dbReference type="InterPro" id="IPR005659">
    <property type="entry name" value="Chemorcpt_Glu_NH3ase_CheD"/>
</dbReference>
<dbReference type="Pfam" id="PF03975">
    <property type="entry name" value="CheD"/>
    <property type="match status" value="1"/>
</dbReference>
<comment type="similarity">
    <text evidence="3">Belongs to the CheD family.</text>
</comment>
<name>A0ABX7M420_9RHOO</name>
<comment type="function">
    <text evidence="3">Probably deamidates glutamine residues to glutamate on methyl-accepting chemotaxis receptors (MCPs), playing an important role in chemotaxis.</text>
</comment>
<dbReference type="SUPFAM" id="SSF64438">
    <property type="entry name" value="CNF1/YfiH-like putative cysteine hydrolases"/>
    <property type="match status" value="1"/>
</dbReference>
<gene>
    <name evidence="3 4" type="primary">cheD</name>
    <name evidence="4" type="ORF">JY500_13150</name>
</gene>
<dbReference type="Gene3D" id="3.30.1330.200">
    <property type="match status" value="1"/>
</dbReference>
<proteinExistence type="inferred from homology"/>
<dbReference type="HAMAP" id="MF_01440">
    <property type="entry name" value="CheD"/>
    <property type="match status" value="1"/>
</dbReference>
<reference evidence="4 5" key="1">
    <citation type="submission" date="2021-02" db="EMBL/GenBank/DDBJ databases">
        <title>Niveibacterium changnyeongensis HC41.</title>
        <authorList>
            <person name="Kang M."/>
        </authorList>
    </citation>
    <scope>NUCLEOTIDE SEQUENCE [LARGE SCALE GENOMIC DNA]</scope>
    <source>
        <strain evidence="4 5">HC41</strain>
    </source>
</reference>
<dbReference type="InterPro" id="IPR011324">
    <property type="entry name" value="Cytotoxic_necrot_fac-like_cat"/>
</dbReference>
<evidence type="ECO:0000313" key="5">
    <source>
        <dbReference type="Proteomes" id="UP000663570"/>
    </source>
</evidence>
<keyword evidence="1 3" id="KW-0145">Chemotaxis</keyword>
<evidence type="ECO:0000313" key="4">
    <source>
        <dbReference type="EMBL" id="QSI75454.1"/>
    </source>
</evidence>
<organism evidence="4 5">
    <name type="scientific">Niveibacterium microcysteis</name>
    <dbReference type="NCBI Taxonomy" id="2811415"/>
    <lineage>
        <taxon>Bacteria</taxon>
        <taxon>Pseudomonadati</taxon>
        <taxon>Pseudomonadota</taxon>
        <taxon>Betaproteobacteria</taxon>
        <taxon>Rhodocyclales</taxon>
        <taxon>Rhodocyclaceae</taxon>
        <taxon>Niveibacterium</taxon>
    </lineage>
</organism>
<dbReference type="EMBL" id="CP071060">
    <property type="protein sequence ID" value="QSI75454.1"/>
    <property type="molecule type" value="Genomic_DNA"/>
</dbReference>
<evidence type="ECO:0000256" key="3">
    <source>
        <dbReference type="HAMAP-Rule" id="MF_01440"/>
    </source>
</evidence>
<keyword evidence="5" id="KW-1185">Reference proteome</keyword>
<dbReference type="RefSeq" id="WP_172198817.1">
    <property type="nucleotide sequence ID" value="NZ_CP071060.1"/>
</dbReference>
<accession>A0ABX7M420</accession>
<evidence type="ECO:0000256" key="1">
    <source>
        <dbReference type="ARBA" id="ARBA00022500"/>
    </source>
</evidence>
<dbReference type="EC" id="3.5.1.44" evidence="3"/>
<dbReference type="Proteomes" id="UP000663570">
    <property type="component" value="Chromosome"/>
</dbReference>
<dbReference type="CDD" id="cd16352">
    <property type="entry name" value="CheD"/>
    <property type="match status" value="1"/>
</dbReference>
<dbReference type="InterPro" id="IPR038592">
    <property type="entry name" value="CheD-like_sf"/>
</dbReference>
<comment type="catalytic activity">
    <reaction evidence="3">
        <text>L-glutaminyl-[protein] + H2O = L-glutamyl-[protein] + NH4(+)</text>
        <dbReference type="Rhea" id="RHEA:16441"/>
        <dbReference type="Rhea" id="RHEA-COMP:10207"/>
        <dbReference type="Rhea" id="RHEA-COMP:10208"/>
        <dbReference type="ChEBI" id="CHEBI:15377"/>
        <dbReference type="ChEBI" id="CHEBI:28938"/>
        <dbReference type="ChEBI" id="CHEBI:29973"/>
        <dbReference type="ChEBI" id="CHEBI:30011"/>
        <dbReference type="EC" id="3.5.1.44"/>
    </reaction>
</comment>
<protein>
    <recommendedName>
        <fullName evidence="3">Probable chemoreceptor glutamine deamidase CheD</fullName>
        <ecNumber evidence="3">3.5.1.44</ecNumber>
    </recommendedName>
</protein>